<dbReference type="PANTHER" id="PTHR21162">
    <property type="entry name" value="P53 AND DNA DAMAGE-REGULATED PROTEIN"/>
    <property type="match status" value="1"/>
</dbReference>
<keyword evidence="2" id="KW-0963">Cytoplasm</keyword>
<comment type="subcellular location">
    <subcellularLocation>
        <location evidence="1">Cytoplasm</location>
    </subcellularLocation>
</comment>
<name>A0A1B0DPN7_PHLPP</name>
<dbReference type="GO" id="GO:0005737">
    <property type="term" value="C:cytoplasm"/>
    <property type="evidence" value="ECO:0007669"/>
    <property type="project" value="UniProtKB-SubCell"/>
</dbReference>
<dbReference type="VEuPathDB" id="VectorBase:PPAI010473"/>
<sequence>MFVSANMKSDAEKTIEILEATERVADKILMNKQEIIELDKRRQANREALREVQKSEERKHWIYVGCLLVEMIREKAVALLEKDQRVIDDDIERLRNEQRKLVNELRDLEHLSPAKGFDIKPLASNELSALQNNLLKFR</sequence>
<reference evidence="4" key="1">
    <citation type="submission" date="2022-08" db="UniProtKB">
        <authorList>
            <consortium name="EnsemblMetazoa"/>
        </authorList>
    </citation>
    <scope>IDENTIFICATION</scope>
    <source>
        <strain evidence="4">Israel</strain>
    </source>
</reference>
<evidence type="ECO:0000256" key="2">
    <source>
        <dbReference type="ARBA" id="ARBA00022490"/>
    </source>
</evidence>
<keyword evidence="5" id="KW-1185">Reference proteome</keyword>
<dbReference type="EnsemblMetazoa" id="PPAI010473-RA">
    <property type="protein sequence ID" value="PPAI010473-PA"/>
    <property type="gene ID" value="PPAI010473"/>
</dbReference>
<dbReference type="PANTHER" id="PTHR21162:SF0">
    <property type="entry name" value="P53 AND DNA DAMAGE-REGULATED PROTEIN 1"/>
    <property type="match status" value="1"/>
</dbReference>
<dbReference type="Proteomes" id="UP000092462">
    <property type="component" value="Unassembled WGS sequence"/>
</dbReference>
<organism evidence="4 5">
    <name type="scientific">Phlebotomus papatasi</name>
    <name type="common">Sandfly</name>
    <dbReference type="NCBI Taxonomy" id="29031"/>
    <lineage>
        <taxon>Eukaryota</taxon>
        <taxon>Metazoa</taxon>
        <taxon>Ecdysozoa</taxon>
        <taxon>Arthropoda</taxon>
        <taxon>Hexapoda</taxon>
        <taxon>Insecta</taxon>
        <taxon>Pterygota</taxon>
        <taxon>Neoptera</taxon>
        <taxon>Endopterygota</taxon>
        <taxon>Diptera</taxon>
        <taxon>Nematocera</taxon>
        <taxon>Psychodoidea</taxon>
        <taxon>Psychodidae</taxon>
        <taxon>Phlebotomus</taxon>
        <taxon>Phlebotomus</taxon>
    </lineage>
</organism>
<evidence type="ECO:0000313" key="5">
    <source>
        <dbReference type="Proteomes" id="UP000092462"/>
    </source>
</evidence>
<dbReference type="CDD" id="cd22860">
    <property type="entry name" value="PDRG1"/>
    <property type="match status" value="1"/>
</dbReference>
<evidence type="ECO:0000313" key="4">
    <source>
        <dbReference type="EnsemblMetazoa" id="PPAI010473-PA"/>
    </source>
</evidence>
<protein>
    <submittedName>
        <fullName evidence="4">Uncharacterized protein</fullName>
    </submittedName>
</protein>
<dbReference type="VEuPathDB" id="VectorBase:PPAPM1_000273"/>
<dbReference type="SUPFAM" id="SSF46579">
    <property type="entry name" value="Prefoldin"/>
    <property type="match status" value="1"/>
</dbReference>
<evidence type="ECO:0000256" key="1">
    <source>
        <dbReference type="ARBA" id="ARBA00004496"/>
    </source>
</evidence>
<evidence type="ECO:0000256" key="3">
    <source>
        <dbReference type="ARBA" id="ARBA00023186"/>
    </source>
</evidence>
<proteinExistence type="predicted"/>
<keyword evidence="3" id="KW-0143">Chaperone</keyword>
<dbReference type="AlphaFoldDB" id="A0A1B0DPN7"/>
<accession>A0A1B0DPN7</accession>
<dbReference type="InterPro" id="IPR030482">
    <property type="entry name" value="PDRG1"/>
</dbReference>
<dbReference type="EMBL" id="AJVK01008177">
    <property type="status" value="NOT_ANNOTATED_CDS"/>
    <property type="molecule type" value="Genomic_DNA"/>
</dbReference>